<dbReference type="InParanoid" id="A0A165DKV0"/>
<proteinExistence type="predicted"/>
<dbReference type="GO" id="GO:0022857">
    <property type="term" value="F:transmembrane transporter activity"/>
    <property type="evidence" value="ECO:0007669"/>
    <property type="project" value="TreeGrafter"/>
</dbReference>
<reference evidence="7 8" key="1">
    <citation type="journal article" date="2016" name="Mol. Biol. Evol.">
        <title>Comparative Genomics of Early-Diverging Mushroom-Forming Fungi Provides Insights into the Origins of Lignocellulose Decay Capabilities.</title>
        <authorList>
            <person name="Nagy L.G."/>
            <person name="Riley R."/>
            <person name="Tritt A."/>
            <person name="Adam C."/>
            <person name="Daum C."/>
            <person name="Floudas D."/>
            <person name="Sun H."/>
            <person name="Yadav J.S."/>
            <person name="Pangilinan J."/>
            <person name="Larsson K.H."/>
            <person name="Matsuura K."/>
            <person name="Barry K."/>
            <person name="Labutti K."/>
            <person name="Kuo R."/>
            <person name="Ohm R.A."/>
            <person name="Bhattacharya S.S."/>
            <person name="Shirouzu T."/>
            <person name="Yoshinaga Y."/>
            <person name="Martin F.M."/>
            <person name="Grigoriev I.V."/>
            <person name="Hibbett D.S."/>
        </authorList>
    </citation>
    <scope>NUCLEOTIDE SEQUENCE [LARGE SCALE GENOMIC DNA]</scope>
    <source>
        <strain evidence="7 8">HHB12733</strain>
    </source>
</reference>
<feature type="transmembrane region" description="Helical" evidence="6">
    <location>
        <begin position="61"/>
        <end position="82"/>
    </location>
</feature>
<evidence type="ECO:0000256" key="5">
    <source>
        <dbReference type="ARBA" id="ARBA00023136"/>
    </source>
</evidence>
<evidence type="ECO:0000313" key="8">
    <source>
        <dbReference type="Proteomes" id="UP000076842"/>
    </source>
</evidence>
<dbReference type="PANTHER" id="PTHR43791:SF36">
    <property type="entry name" value="TRANSPORTER, PUTATIVE (AFU_ORTHOLOGUE AFUA_6G08340)-RELATED"/>
    <property type="match status" value="1"/>
</dbReference>
<keyword evidence="2" id="KW-0813">Transport</keyword>
<name>A0A165DKV0_9BASI</name>
<evidence type="ECO:0000256" key="4">
    <source>
        <dbReference type="ARBA" id="ARBA00022989"/>
    </source>
</evidence>
<protein>
    <submittedName>
        <fullName evidence="7">Uncharacterized protein</fullName>
    </submittedName>
</protein>
<dbReference type="OrthoDB" id="2985014at2759"/>
<dbReference type="EMBL" id="KV424048">
    <property type="protein sequence ID" value="KZT53033.1"/>
    <property type="molecule type" value="Genomic_DNA"/>
</dbReference>
<evidence type="ECO:0000313" key="7">
    <source>
        <dbReference type="EMBL" id="KZT53033.1"/>
    </source>
</evidence>
<gene>
    <name evidence="7" type="ORF">CALCODRAFT_501539</name>
</gene>
<feature type="transmembrane region" description="Helical" evidence="6">
    <location>
        <begin position="33"/>
        <end position="55"/>
    </location>
</feature>
<evidence type="ECO:0000256" key="3">
    <source>
        <dbReference type="ARBA" id="ARBA00022692"/>
    </source>
</evidence>
<keyword evidence="8" id="KW-1185">Reference proteome</keyword>
<dbReference type="GO" id="GO:0016020">
    <property type="term" value="C:membrane"/>
    <property type="evidence" value="ECO:0007669"/>
    <property type="project" value="UniProtKB-SubCell"/>
</dbReference>
<organism evidence="7 8">
    <name type="scientific">Calocera cornea HHB12733</name>
    <dbReference type="NCBI Taxonomy" id="1353952"/>
    <lineage>
        <taxon>Eukaryota</taxon>
        <taxon>Fungi</taxon>
        <taxon>Dikarya</taxon>
        <taxon>Basidiomycota</taxon>
        <taxon>Agaricomycotina</taxon>
        <taxon>Dacrymycetes</taxon>
        <taxon>Dacrymycetales</taxon>
        <taxon>Dacrymycetaceae</taxon>
        <taxon>Calocera</taxon>
    </lineage>
</organism>
<keyword evidence="4 6" id="KW-1133">Transmembrane helix</keyword>
<evidence type="ECO:0000256" key="2">
    <source>
        <dbReference type="ARBA" id="ARBA00022448"/>
    </source>
</evidence>
<dbReference type="Proteomes" id="UP000076842">
    <property type="component" value="Unassembled WGS sequence"/>
</dbReference>
<dbReference type="STRING" id="1353952.A0A165DKV0"/>
<evidence type="ECO:0000256" key="6">
    <source>
        <dbReference type="SAM" id="Phobius"/>
    </source>
</evidence>
<keyword evidence="3 6" id="KW-0812">Transmembrane</keyword>
<accession>A0A165DKV0</accession>
<sequence length="136" mass="14843">MSRGTKKKEATQLNWKHSRIAALDWKTYVTGMIYFGASRVAAAVGAFLATIIAYMSYTAAWAQLLTVPTIPSASVVLIMTTFGSEHYQFRGSSMILSAFIGGTGYLEARPWSTKTAFTRVTSTPASSRTLGYDRVP</sequence>
<comment type="subcellular location">
    <subcellularLocation>
        <location evidence="1">Membrane</location>
        <topology evidence="1">Multi-pass membrane protein</topology>
    </subcellularLocation>
</comment>
<evidence type="ECO:0000256" key="1">
    <source>
        <dbReference type="ARBA" id="ARBA00004141"/>
    </source>
</evidence>
<dbReference type="AlphaFoldDB" id="A0A165DKV0"/>
<dbReference type="PANTHER" id="PTHR43791">
    <property type="entry name" value="PERMEASE-RELATED"/>
    <property type="match status" value="1"/>
</dbReference>
<keyword evidence="5 6" id="KW-0472">Membrane</keyword>